<sequence length="122" mass="13387">MTFTYSSSSARGISGSREVSLSAVSASGVVTTTSNQNFLAEILKHLPIAVQAGDFTPRAVRWTSKLRNWLLLKFDPTKQQQAQWNFELELSRVWQQNLPACLCSSQSTIHLVMVPGSMADGA</sequence>
<comment type="caution">
    <text evidence="1">The sequence shown here is derived from an EMBL/GenBank/DDBJ whole genome shotgun (WGS) entry which is preliminary data.</text>
</comment>
<dbReference type="EMBL" id="JARPMG010000006">
    <property type="protein sequence ID" value="KAJ8099588.1"/>
    <property type="molecule type" value="Genomic_DNA"/>
</dbReference>
<keyword evidence="2" id="KW-1185">Reference proteome</keyword>
<dbReference type="GeneID" id="80879273"/>
<organism evidence="1 2">
    <name type="scientific">Lipomyces tetrasporus</name>
    <dbReference type="NCBI Taxonomy" id="54092"/>
    <lineage>
        <taxon>Eukaryota</taxon>
        <taxon>Fungi</taxon>
        <taxon>Dikarya</taxon>
        <taxon>Ascomycota</taxon>
        <taxon>Saccharomycotina</taxon>
        <taxon>Lipomycetes</taxon>
        <taxon>Lipomycetales</taxon>
        <taxon>Lipomycetaceae</taxon>
        <taxon>Lipomyces</taxon>
    </lineage>
</organism>
<evidence type="ECO:0000313" key="1">
    <source>
        <dbReference type="EMBL" id="KAJ8099588.1"/>
    </source>
</evidence>
<dbReference type="Proteomes" id="UP001217417">
    <property type="component" value="Unassembled WGS sequence"/>
</dbReference>
<dbReference type="RefSeq" id="XP_056043038.1">
    <property type="nucleotide sequence ID" value="XM_056184107.1"/>
</dbReference>
<name>A0AAD7QQS9_9ASCO</name>
<accession>A0AAD7QQS9</accession>
<dbReference type="AlphaFoldDB" id="A0AAD7QQS9"/>
<reference evidence="1" key="1">
    <citation type="submission" date="2023-03" db="EMBL/GenBank/DDBJ databases">
        <title>Near-Complete genome sequence of Lipomyces tetrasporous NRRL Y-64009, an oleaginous yeast capable of growing on lignocellulosic hydrolysates.</title>
        <authorList>
            <consortium name="Lawrence Berkeley National Laboratory"/>
            <person name="Jagtap S.S."/>
            <person name="Liu J.-J."/>
            <person name="Walukiewicz H.E."/>
            <person name="Pangilinan J."/>
            <person name="Lipzen A."/>
            <person name="Ahrendt S."/>
            <person name="Koriabine M."/>
            <person name="Cobaugh K."/>
            <person name="Salamov A."/>
            <person name="Yoshinaga Y."/>
            <person name="Ng V."/>
            <person name="Daum C."/>
            <person name="Grigoriev I.V."/>
            <person name="Slininger P.J."/>
            <person name="Dien B.S."/>
            <person name="Jin Y.-S."/>
            <person name="Rao C.V."/>
        </authorList>
    </citation>
    <scope>NUCLEOTIDE SEQUENCE</scope>
    <source>
        <strain evidence="1">NRRL Y-64009</strain>
    </source>
</reference>
<proteinExistence type="predicted"/>
<gene>
    <name evidence="1" type="ORF">POJ06DRAFT_113007</name>
</gene>
<protein>
    <submittedName>
        <fullName evidence="1">Uncharacterized protein</fullName>
    </submittedName>
</protein>
<evidence type="ECO:0000313" key="2">
    <source>
        <dbReference type="Proteomes" id="UP001217417"/>
    </source>
</evidence>